<reference evidence="1" key="1">
    <citation type="submission" date="2020-03" db="EMBL/GenBank/DDBJ databases">
        <title>The deep terrestrial virosphere.</title>
        <authorList>
            <person name="Holmfeldt K."/>
            <person name="Nilsson E."/>
            <person name="Simone D."/>
            <person name="Lopez-Fernandez M."/>
            <person name="Wu X."/>
            <person name="de Brujin I."/>
            <person name="Lundin D."/>
            <person name="Andersson A."/>
            <person name="Bertilsson S."/>
            <person name="Dopson M."/>
        </authorList>
    </citation>
    <scope>NUCLEOTIDE SEQUENCE</scope>
    <source>
        <strain evidence="1">MM415A05268</strain>
    </source>
</reference>
<proteinExistence type="predicted"/>
<dbReference type="EMBL" id="MT141666">
    <property type="protein sequence ID" value="QJA68982.1"/>
    <property type="molecule type" value="Genomic_DNA"/>
</dbReference>
<protein>
    <submittedName>
        <fullName evidence="1">Uncharacterized protein</fullName>
    </submittedName>
</protein>
<organism evidence="1">
    <name type="scientific">viral metagenome</name>
    <dbReference type="NCBI Taxonomy" id="1070528"/>
    <lineage>
        <taxon>unclassified sequences</taxon>
        <taxon>metagenomes</taxon>
        <taxon>organismal metagenomes</taxon>
    </lineage>
</organism>
<sequence length="94" mass="10932">MKPKLSPNVDVVATEYCITLSTKEMLALLDYDNSIYNTPLVYTLKGIVGVKDIEYEEYYGPHIYLTINAEHDTKETWKKIFKIIRNIVSTKEKK</sequence>
<dbReference type="AlphaFoldDB" id="A0A6M3JIR8"/>
<gene>
    <name evidence="1" type="ORF">MM415A05268_0012</name>
</gene>
<name>A0A6M3JIR8_9ZZZZ</name>
<accession>A0A6M3JIR8</accession>
<evidence type="ECO:0000313" key="1">
    <source>
        <dbReference type="EMBL" id="QJA68982.1"/>
    </source>
</evidence>